<proteinExistence type="predicted"/>
<name>A0A1Q5UNJ0_9EURO</name>
<dbReference type="EMBL" id="MNBE01000120">
    <property type="protein sequence ID" value="OKP14035.1"/>
    <property type="molecule type" value="Genomic_DNA"/>
</dbReference>
<comment type="caution">
    <text evidence="1">The sequence shown here is derived from an EMBL/GenBank/DDBJ whole genome shotgun (WGS) entry which is preliminary data.</text>
</comment>
<evidence type="ECO:0000313" key="1">
    <source>
        <dbReference type="EMBL" id="OKP14035.1"/>
    </source>
</evidence>
<keyword evidence="2" id="KW-1185">Reference proteome</keyword>
<dbReference type="Proteomes" id="UP000186955">
    <property type="component" value="Unassembled WGS sequence"/>
</dbReference>
<dbReference type="AlphaFoldDB" id="A0A1Q5UNJ0"/>
<organism evidence="1 2">
    <name type="scientific">Penicillium subrubescens</name>
    <dbReference type="NCBI Taxonomy" id="1316194"/>
    <lineage>
        <taxon>Eukaryota</taxon>
        <taxon>Fungi</taxon>
        <taxon>Dikarya</taxon>
        <taxon>Ascomycota</taxon>
        <taxon>Pezizomycotina</taxon>
        <taxon>Eurotiomycetes</taxon>
        <taxon>Eurotiomycetidae</taxon>
        <taxon>Eurotiales</taxon>
        <taxon>Aspergillaceae</taxon>
        <taxon>Penicillium</taxon>
    </lineage>
</organism>
<sequence>MLARFSIVKFGKDFFRSASQRNQAHLNSWTNEAFAQRSGHFVLEKHAKGNMIGLPGDLDPKYHEPKVPSLVASTM</sequence>
<gene>
    <name evidence="1" type="ORF">PENSUB_304</name>
</gene>
<reference evidence="1 2" key="1">
    <citation type="submission" date="2016-10" db="EMBL/GenBank/DDBJ databases">
        <title>Genome sequence of the ascomycete fungus Penicillium subrubescens.</title>
        <authorList>
            <person name="De Vries R.P."/>
            <person name="Peng M."/>
            <person name="Dilokpimol A."/>
            <person name="Hilden K."/>
            <person name="Makela M.R."/>
            <person name="Grigoriev I."/>
            <person name="Riley R."/>
            <person name="Granchi Z."/>
        </authorList>
    </citation>
    <scope>NUCLEOTIDE SEQUENCE [LARGE SCALE GENOMIC DNA]</scope>
    <source>
        <strain evidence="1 2">CBS 132785</strain>
    </source>
</reference>
<evidence type="ECO:0000313" key="2">
    <source>
        <dbReference type="Proteomes" id="UP000186955"/>
    </source>
</evidence>
<protein>
    <submittedName>
        <fullName evidence="1">Uncharacterized protein</fullName>
    </submittedName>
</protein>
<accession>A0A1Q5UNJ0</accession>